<dbReference type="Gene3D" id="3.40.50.1820">
    <property type="entry name" value="alpha/beta hydrolase"/>
    <property type="match status" value="1"/>
</dbReference>
<keyword evidence="4" id="KW-1185">Reference proteome</keyword>
<dbReference type="Proteomes" id="UP000800094">
    <property type="component" value="Unassembled WGS sequence"/>
</dbReference>
<feature type="region of interest" description="Disordered" evidence="1">
    <location>
        <begin position="98"/>
        <end position="117"/>
    </location>
</feature>
<feature type="region of interest" description="Disordered" evidence="1">
    <location>
        <begin position="1"/>
        <end position="25"/>
    </location>
</feature>
<name>A0A6A6IDU4_9PLEO</name>
<evidence type="ECO:0000313" key="3">
    <source>
        <dbReference type="EMBL" id="KAF2248228.1"/>
    </source>
</evidence>
<dbReference type="InterPro" id="IPR000073">
    <property type="entry name" value="AB_hydrolase_1"/>
</dbReference>
<gene>
    <name evidence="3" type="ORF">BU26DRAFT_565633</name>
</gene>
<dbReference type="Pfam" id="PF12697">
    <property type="entry name" value="Abhydrolase_6"/>
    <property type="match status" value="1"/>
</dbReference>
<dbReference type="InterPro" id="IPR029058">
    <property type="entry name" value="AB_hydrolase_fold"/>
</dbReference>
<evidence type="ECO:0000313" key="4">
    <source>
        <dbReference type="Proteomes" id="UP000800094"/>
    </source>
</evidence>
<evidence type="ECO:0000256" key="1">
    <source>
        <dbReference type="SAM" id="MobiDB-lite"/>
    </source>
</evidence>
<dbReference type="AlphaFoldDB" id="A0A6A6IDU4"/>
<accession>A0A6A6IDU4</accession>
<dbReference type="OrthoDB" id="3466836at2759"/>
<dbReference type="SUPFAM" id="SSF53474">
    <property type="entry name" value="alpha/beta-Hydrolases"/>
    <property type="match status" value="1"/>
</dbReference>
<protein>
    <recommendedName>
        <fullName evidence="2">AB hydrolase-1 domain-containing protein</fullName>
    </recommendedName>
</protein>
<dbReference type="RefSeq" id="XP_033683232.1">
    <property type="nucleotide sequence ID" value="XM_033833415.1"/>
</dbReference>
<organism evidence="3 4">
    <name type="scientific">Trematosphaeria pertusa</name>
    <dbReference type="NCBI Taxonomy" id="390896"/>
    <lineage>
        <taxon>Eukaryota</taxon>
        <taxon>Fungi</taxon>
        <taxon>Dikarya</taxon>
        <taxon>Ascomycota</taxon>
        <taxon>Pezizomycotina</taxon>
        <taxon>Dothideomycetes</taxon>
        <taxon>Pleosporomycetidae</taxon>
        <taxon>Pleosporales</taxon>
        <taxon>Massarineae</taxon>
        <taxon>Trematosphaeriaceae</taxon>
        <taxon>Trematosphaeria</taxon>
    </lineage>
</organism>
<dbReference type="GeneID" id="54586745"/>
<feature type="domain" description="AB hydrolase-1" evidence="2">
    <location>
        <begin position="58"/>
        <end position="333"/>
    </location>
</feature>
<feature type="compositionally biased region" description="Basic and acidic residues" evidence="1">
    <location>
        <begin position="102"/>
        <end position="117"/>
    </location>
</feature>
<proteinExistence type="predicted"/>
<dbReference type="EMBL" id="ML987196">
    <property type="protein sequence ID" value="KAF2248228.1"/>
    <property type="molecule type" value="Genomic_DNA"/>
</dbReference>
<sequence>MPSGKSAQSSEEDLPPFPSPEISSLVLEGKPGAKVHYTYYPPSASTPHRPNPFAQSLVVFLNGLMLPRSSWDQSIQSFLNKRINNRLPYPALLSYDRYGQGDSDRDPDDKEPPPCHGHDCMSAVHALRQFTLQIWKEHLDITNPTVFPSLILVCNSIGCALARLFAHTYPGTVSGLLFLNSIMANSDFVSLWPNPDTPGFDPHTLPPGVSEKDVRETREMYRRMFHPDAPNNEGLSRRNLATLLPQSDAPKLEGYGGQGPYLTVVGHDWETFAEQSYTGILHTPKILTMTYANPAWQKYNEGLVKITDEENAIGPIVAVGCGHFVQKDGPGFVSDELVSLLDRVVNRVEQVSERDNGG</sequence>
<evidence type="ECO:0000259" key="2">
    <source>
        <dbReference type="Pfam" id="PF12697"/>
    </source>
</evidence>
<reference evidence="3" key="1">
    <citation type="journal article" date="2020" name="Stud. Mycol.">
        <title>101 Dothideomycetes genomes: a test case for predicting lifestyles and emergence of pathogens.</title>
        <authorList>
            <person name="Haridas S."/>
            <person name="Albert R."/>
            <person name="Binder M."/>
            <person name="Bloem J."/>
            <person name="Labutti K."/>
            <person name="Salamov A."/>
            <person name="Andreopoulos B."/>
            <person name="Baker S."/>
            <person name="Barry K."/>
            <person name="Bills G."/>
            <person name="Bluhm B."/>
            <person name="Cannon C."/>
            <person name="Castanera R."/>
            <person name="Culley D."/>
            <person name="Daum C."/>
            <person name="Ezra D."/>
            <person name="Gonzalez J."/>
            <person name="Henrissat B."/>
            <person name="Kuo A."/>
            <person name="Liang C."/>
            <person name="Lipzen A."/>
            <person name="Lutzoni F."/>
            <person name="Magnuson J."/>
            <person name="Mondo S."/>
            <person name="Nolan M."/>
            <person name="Ohm R."/>
            <person name="Pangilinan J."/>
            <person name="Park H.-J."/>
            <person name="Ramirez L."/>
            <person name="Alfaro M."/>
            <person name="Sun H."/>
            <person name="Tritt A."/>
            <person name="Yoshinaga Y."/>
            <person name="Zwiers L.-H."/>
            <person name="Turgeon B."/>
            <person name="Goodwin S."/>
            <person name="Spatafora J."/>
            <person name="Crous P."/>
            <person name="Grigoriev I."/>
        </authorList>
    </citation>
    <scope>NUCLEOTIDE SEQUENCE</scope>
    <source>
        <strain evidence="3">CBS 122368</strain>
    </source>
</reference>